<name>A0ABS3CJY5_9BACT</name>
<proteinExistence type="predicted"/>
<dbReference type="InterPro" id="IPR029058">
    <property type="entry name" value="AB_hydrolase_fold"/>
</dbReference>
<evidence type="ECO:0000313" key="3">
    <source>
        <dbReference type="Proteomes" id="UP000664480"/>
    </source>
</evidence>
<evidence type="ECO:0000313" key="2">
    <source>
        <dbReference type="EMBL" id="MBN7817416.1"/>
    </source>
</evidence>
<accession>A0ABS3CJY5</accession>
<evidence type="ECO:0000259" key="1">
    <source>
        <dbReference type="Pfam" id="PF12146"/>
    </source>
</evidence>
<organism evidence="2 3">
    <name type="scientific">Algoriphagus pacificus</name>
    <dbReference type="NCBI Taxonomy" id="2811234"/>
    <lineage>
        <taxon>Bacteria</taxon>
        <taxon>Pseudomonadati</taxon>
        <taxon>Bacteroidota</taxon>
        <taxon>Cytophagia</taxon>
        <taxon>Cytophagales</taxon>
        <taxon>Cyclobacteriaceae</taxon>
        <taxon>Algoriphagus</taxon>
    </lineage>
</organism>
<dbReference type="Gene3D" id="3.40.50.1820">
    <property type="entry name" value="alpha/beta hydrolase"/>
    <property type="match status" value="1"/>
</dbReference>
<dbReference type="EMBL" id="JAFKCU010000005">
    <property type="protein sequence ID" value="MBN7817416.1"/>
    <property type="molecule type" value="Genomic_DNA"/>
</dbReference>
<protein>
    <submittedName>
        <fullName evidence="2">Lysophospholipase</fullName>
    </submittedName>
</protein>
<dbReference type="PANTHER" id="PTHR11614">
    <property type="entry name" value="PHOSPHOLIPASE-RELATED"/>
    <property type="match status" value="1"/>
</dbReference>
<dbReference type="Pfam" id="PF12146">
    <property type="entry name" value="Hydrolase_4"/>
    <property type="match status" value="1"/>
</dbReference>
<dbReference type="Proteomes" id="UP000664480">
    <property type="component" value="Unassembled WGS sequence"/>
</dbReference>
<feature type="domain" description="Serine aminopeptidase S33" evidence="1">
    <location>
        <begin position="25"/>
        <end position="262"/>
    </location>
</feature>
<dbReference type="RefSeq" id="WP_206588089.1">
    <property type="nucleotide sequence ID" value="NZ_JAFKCU010000005.1"/>
</dbReference>
<dbReference type="SUPFAM" id="SSF53474">
    <property type="entry name" value="alpha/beta-Hydrolases"/>
    <property type="match status" value="1"/>
</dbReference>
<gene>
    <name evidence="2" type="ORF">J0A69_18390</name>
</gene>
<dbReference type="InterPro" id="IPR022742">
    <property type="entry name" value="Hydrolase_4"/>
</dbReference>
<comment type="caution">
    <text evidence="2">The sequence shown here is derived from an EMBL/GenBank/DDBJ whole genome shotgun (WGS) entry which is preliminary data.</text>
</comment>
<reference evidence="2 3" key="1">
    <citation type="submission" date="2021-03" db="EMBL/GenBank/DDBJ databases">
        <title>novel species isolated from a fishpond in China.</title>
        <authorList>
            <person name="Lu H."/>
            <person name="Cai Z."/>
        </authorList>
    </citation>
    <scope>NUCLEOTIDE SEQUENCE [LARGE SCALE GENOMIC DNA]</scope>
    <source>
        <strain evidence="2 3">YJ13C</strain>
    </source>
</reference>
<sequence length="281" mass="31408">MQHLETSYKTHDQLDLYLQAWMVPSPKASILLVHGLGEHSSRYVHLVEKFNEAGISVFTFDGRGHGKSDKPKPTAYFESYEDYLKDIDVLFGKVKKFVPDVPAFIYGHSMGGGLVATYVLKYKPESAGVILSSPAIKEAEGTSKLLIAVSSVISKYFPRLKALKLDASKVSRIPEEVEKYLKDPLVYTDAVPARTGFELLQAMRFVQENASEFELPVLLIHGSSDGLTNPKGSEILFEKAKSSDKTLKVFPGGYHELINDLDREEVMNLLVNWIIDRIPKS</sequence>
<keyword evidence="3" id="KW-1185">Reference proteome</keyword>
<dbReference type="InterPro" id="IPR051044">
    <property type="entry name" value="MAG_DAG_Lipase"/>
</dbReference>